<evidence type="ECO:0000313" key="1">
    <source>
        <dbReference type="EMBL" id="ARK07441.1"/>
    </source>
</evidence>
<dbReference type="EMBL" id="KY629563">
    <property type="protein sequence ID" value="ARK07441.1"/>
    <property type="molecule type" value="Genomic_DNA"/>
</dbReference>
<protein>
    <submittedName>
        <fullName evidence="1">Nucleotide pyrophosphohydrolase domain protein</fullName>
    </submittedName>
</protein>
<dbReference type="OrthoDB" id="26998at10239"/>
<accession>A0A1W6DX21</accession>
<keyword evidence="2" id="KW-1185">Reference proteome</keyword>
<keyword evidence="1" id="KW-0378">Hydrolase</keyword>
<sequence length="205" mass="22634">MHCNITSSYVPKAYALPDGGQITHPDLVTFLAKPGDAILASLTAEKADAWHMASCIPGEAGELFEPLNAHAQGFAFDRDNLIEELGDIEFYVQGLRAATGIYYYETMASKIDIAMADFTDLPKAAADVFDVTKKWVIYNKPLDRSALLAALCYLEAVLESIRSVHGVSRDETLGKNVWKLGQRYKELRYSDSAAQLRADKTESVH</sequence>
<reference evidence="1 2" key="1">
    <citation type="submission" date="2017-02" db="EMBL/GenBank/DDBJ databases">
        <title>The first characterized phage against a member of the ecologically important #sphingomonads reveals high dissimilarity against all other known phages.</title>
        <authorList>
            <person name="Nielsen T.K."/>
            <person name="Carstens A.B."/>
            <person name="Kot W."/>
            <person name="Lametsch R."/>
            <person name="Neve H."/>
            <person name="Hansen L.H."/>
        </authorList>
    </citation>
    <scope>NUCLEOTIDE SEQUENCE [LARGE SCALE GENOMIC DNA]</scope>
</reference>
<dbReference type="Proteomes" id="UP000223906">
    <property type="component" value="Segment"/>
</dbReference>
<proteinExistence type="predicted"/>
<evidence type="ECO:0000313" key="2">
    <source>
        <dbReference type="Proteomes" id="UP000223906"/>
    </source>
</evidence>
<name>A0A1W6DX21_9CAUD</name>
<organism evidence="1 2">
    <name type="scientific">Sphingobium phage Lacusarx</name>
    <dbReference type="NCBI Taxonomy" id="1980139"/>
    <lineage>
        <taxon>Viruses</taxon>
        <taxon>Duplodnaviria</taxon>
        <taxon>Heunggongvirae</taxon>
        <taxon>Uroviricota</taxon>
        <taxon>Caudoviricetes</taxon>
        <taxon>Lacusarxvirus</taxon>
        <taxon>Lacusarxvirus lacusarx</taxon>
    </lineage>
</organism>
<gene>
    <name evidence="1" type="ORF">LAV_00041</name>
</gene>
<dbReference type="GO" id="GO:0016787">
    <property type="term" value="F:hydrolase activity"/>
    <property type="evidence" value="ECO:0007669"/>
    <property type="project" value="UniProtKB-KW"/>
</dbReference>